<accession>A0A5D4U6N4</accession>
<gene>
    <name evidence="2" type="ORF">FZC80_04680</name>
</gene>
<keyword evidence="2" id="KW-0378">Hydrolase</keyword>
<dbReference type="RefSeq" id="WP_148990962.1">
    <property type="nucleotide sequence ID" value="NZ_VTEW01000003.1"/>
</dbReference>
<proteinExistence type="predicted"/>
<feature type="domain" description="Metallo-beta-lactamase" evidence="1">
    <location>
        <begin position="7"/>
        <end position="201"/>
    </location>
</feature>
<evidence type="ECO:0000313" key="3">
    <source>
        <dbReference type="Proteomes" id="UP000325054"/>
    </source>
</evidence>
<dbReference type="InterPro" id="IPR050114">
    <property type="entry name" value="UPF0173_UPF0282_UlaG_hydrolase"/>
</dbReference>
<evidence type="ECO:0000313" key="2">
    <source>
        <dbReference type="EMBL" id="TYS82838.1"/>
    </source>
</evidence>
<dbReference type="InterPro" id="IPR036866">
    <property type="entry name" value="RibonucZ/Hydroxyglut_hydro"/>
</dbReference>
<dbReference type="PANTHER" id="PTHR43546">
    <property type="entry name" value="UPF0173 METAL-DEPENDENT HYDROLASE MJ1163-RELATED"/>
    <property type="match status" value="1"/>
</dbReference>
<dbReference type="InterPro" id="IPR001279">
    <property type="entry name" value="Metallo-B-lactamas"/>
</dbReference>
<dbReference type="AlphaFoldDB" id="A0A5D4U6N4"/>
<dbReference type="OrthoDB" id="9789133at2"/>
<dbReference type="EMBL" id="VTEW01000003">
    <property type="protein sequence ID" value="TYS82838.1"/>
    <property type="molecule type" value="Genomic_DNA"/>
</dbReference>
<protein>
    <submittedName>
        <fullName evidence="2">Metal-dependent hydrolase</fullName>
    </submittedName>
</protein>
<reference evidence="2 3" key="1">
    <citation type="submission" date="2019-08" db="EMBL/GenBank/DDBJ databases">
        <title>Bacillus genomes from the desert of Cuatro Cienegas, Coahuila.</title>
        <authorList>
            <person name="Olmedo-Alvarez G."/>
        </authorList>
    </citation>
    <scope>NUCLEOTIDE SEQUENCE [LARGE SCALE GENOMIC DNA]</scope>
    <source>
        <strain evidence="2 3">CH451a_14T</strain>
    </source>
</reference>
<dbReference type="GO" id="GO:0016787">
    <property type="term" value="F:hydrolase activity"/>
    <property type="evidence" value="ECO:0007669"/>
    <property type="project" value="UniProtKB-KW"/>
</dbReference>
<dbReference type="Pfam" id="PF12706">
    <property type="entry name" value="Lactamase_B_2"/>
    <property type="match status" value="1"/>
</dbReference>
<comment type="caution">
    <text evidence="2">The sequence shown here is derived from an EMBL/GenBank/DDBJ whole genome shotgun (WGS) entry which is preliminary data.</text>
</comment>
<organism evidence="2 3">
    <name type="scientific">Rossellomorea aquimaris</name>
    <dbReference type="NCBI Taxonomy" id="189382"/>
    <lineage>
        <taxon>Bacteria</taxon>
        <taxon>Bacillati</taxon>
        <taxon>Bacillota</taxon>
        <taxon>Bacilli</taxon>
        <taxon>Bacillales</taxon>
        <taxon>Bacillaceae</taxon>
        <taxon>Rossellomorea</taxon>
    </lineage>
</organism>
<dbReference type="NCBIfam" id="NF001911">
    <property type="entry name" value="PRK00685.1"/>
    <property type="match status" value="1"/>
</dbReference>
<dbReference type="Gene3D" id="3.60.15.10">
    <property type="entry name" value="Ribonuclease Z/Hydroxyacylglutathione hydrolase-like"/>
    <property type="match status" value="1"/>
</dbReference>
<dbReference type="SMART" id="SM00849">
    <property type="entry name" value="Lactamase_B"/>
    <property type="match status" value="1"/>
</dbReference>
<dbReference type="PANTHER" id="PTHR43546:SF3">
    <property type="entry name" value="UPF0173 METAL-DEPENDENT HYDROLASE MJ1163"/>
    <property type="match status" value="1"/>
</dbReference>
<dbReference type="Proteomes" id="UP000325054">
    <property type="component" value="Unassembled WGS sequence"/>
</dbReference>
<dbReference type="SUPFAM" id="SSF56281">
    <property type="entry name" value="Metallo-hydrolase/oxidoreductase"/>
    <property type="match status" value="1"/>
</dbReference>
<evidence type="ECO:0000259" key="1">
    <source>
        <dbReference type="SMART" id="SM00849"/>
    </source>
</evidence>
<name>A0A5D4U6N4_9BACI</name>
<sequence length="258" mass="28848">MKITRLGHAMYLFQSKQGNKYLVDPFFDMNPGCPEEFQTDSFFKSIDAVFLTHGHFDHTSGLSKIKEVNPDCLVIAQYELAMILTQEGHKNIFPLNIGGSFVFDDMELTMVQAKHTSSYRETEGTPIYAGESSGYILNFTSDHTVYHSGDTALMIDLKLIQDFYKPTIAILSSSGQFTMGPKEAAYAVEHLLDVEYVIPSHTFPTNETASSKETLDLLLEAFPVVANMAGRDKELASHLTECKKTKAIIIEYGEEVSF</sequence>